<reference evidence="1" key="1">
    <citation type="journal article" date="2021" name="Gut Microbes">
        <title>A synthetic consortium of 100 gut commensals modulates the composition and function in a colon model of the microbiome of elderly subjects.</title>
        <authorList>
            <person name="Perez M."/>
            <person name="Ntemiri A."/>
            <person name="Tan H."/>
            <person name="Harris H.M.B."/>
            <person name="Roager H.M."/>
            <person name="Ribiere C."/>
            <person name="O'Toole P.W."/>
        </authorList>
    </citation>
    <scope>NUCLEOTIDE SEQUENCE</scope>
    <source>
        <strain evidence="1">MCC335</strain>
    </source>
</reference>
<dbReference type="EMBL" id="WQPS01000014">
    <property type="protein sequence ID" value="MBT9810572.1"/>
    <property type="molecule type" value="Genomic_DNA"/>
</dbReference>
<organism evidence="1 2">
    <name type="scientific">Enterocloster citroniae</name>
    <dbReference type="NCBI Taxonomy" id="358743"/>
    <lineage>
        <taxon>Bacteria</taxon>
        <taxon>Bacillati</taxon>
        <taxon>Bacillota</taxon>
        <taxon>Clostridia</taxon>
        <taxon>Lachnospirales</taxon>
        <taxon>Lachnospiraceae</taxon>
        <taxon>Enterocloster</taxon>
    </lineage>
</organism>
<evidence type="ECO:0000313" key="1">
    <source>
        <dbReference type="EMBL" id="MBT9810572.1"/>
    </source>
</evidence>
<evidence type="ECO:0000313" key="2">
    <source>
        <dbReference type="Proteomes" id="UP000708338"/>
    </source>
</evidence>
<evidence type="ECO:0008006" key="3">
    <source>
        <dbReference type="Google" id="ProtNLM"/>
    </source>
</evidence>
<dbReference type="AlphaFoldDB" id="A0AA41FF17"/>
<gene>
    <name evidence="1" type="ORF">GPL26_13085</name>
</gene>
<name>A0AA41FF17_9FIRM</name>
<dbReference type="SUPFAM" id="SSF51412">
    <property type="entry name" value="Inosine monophosphate dehydrogenase (IMPDH)"/>
    <property type="match status" value="1"/>
</dbReference>
<comment type="caution">
    <text evidence="1">The sequence shown here is derived from an EMBL/GenBank/DDBJ whole genome shotgun (WGS) entry which is preliminary data.</text>
</comment>
<proteinExistence type="predicted"/>
<sequence>MKMSELIVMLTHNDVTVPDAMETFLACKDLPVKYWGFKDHGMEPDKMKELTQCMKDNGKTTFLEVVSYTEAECMRGAKLAVECGFDYLVGTIFYDSVFEYIKTTDLKYCPFAGTVTQNPSILQGTVQEMLDQEAMFAEKGCMGTDLLGYRYVDGDPAALSAEYIAKAKKPVILAGSIGSDERVAEVLKMNPWTFTMGSALFAKKFVGDGNFRQNLEYVLGLLK</sequence>
<dbReference type="Proteomes" id="UP000708338">
    <property type="component" value="Unassembled WGS sequence"/>
</dbReference>
<protein>
    <recommendedName>
        <fullName evidence="3">4-hydroxythreonine-4-phosphate dehydrogenase</fullName>
    </recommendedName>
</protein>
<accession>A0AA41FF17</accession>